<dbReference type="InterPro" id="IPR011006">
    <property type="entry name" value="CheY-like_superfamily"/>
</dbReference>
<dbReference type="AlphaFoldDB" id="A0A4R7JWN4"/>
<dbReference type="Pfam" id="PF00072">
    <property type="entry name" value="Response_reg"/>
    <property type="match status" value="1"/>
</dbReference>
<keyword evidence="1 2" id="KW-0597">Phosphoprotein</keyword>
<evidence type="ECO:0000256" key="2">
    <source>
        <dbReference type="PROSITE-ProRule" id="PRU00169"/>
    </source>
</evidence>
<dbReference type="PANTHER" id="PTHR44591">
    <property type="entry name" value="STRESS RESPONSE REGULATOR PROTEIN 1"/>
    <property type="match status" value="1"/>
</dbReference>
<dbReference type="PANTHER" id="PTHR44591:SF20">
    <property type="entry name" value="PROTEIN PILH"/>
    <property type="match status" value="1"/>
</dbReference>
<dbReference type="RefSeq" id="WP_133735805.1">
    <property type="nucleotide sequence ID" value="NZ_SOAX01000003.1"/>
</dbReference>
<name>A0A4R7JWN4_9GAMM</name>
<evidence type="ECO:0000259" key="3">
    <source>
        <dbReference type="PROSITE" id="PS50110"/>
    </source>
</evidence>
<evidence type="ECO:0000256" key="1">
    <source>
        <dbReference type="ARBA" id="ARBA00022553"/>
    </source>
</evidence>
<dbReference type="SUPFAM" id="SSF52172">
    <property type="entry name" value="CheY-like"/>
    <property type="match status" value="1"/>
</dbReference>
<sequence>MSRVLIIDDSPTDRQKMAGVVKNLGFEVLDAENGADGVKKAREEQPDLILMDIIMPDINGFQATRQLSKDAATKDIPIIVVTTKDQETDRVWGMRQGASEFLVKPVDEKALASAIRKFMPAG</sequence>
<dbReference type="InterPro" id="IPR001789">
    <property type="entry name" value="Sig_transdc_resp-reg_receiver"/>
</dbReference>
<dbReference type="Proteomes" id="UP000295830">
    <property type="component" value="Unassembled WGS sequence"/>
</dbReference>
<dbReference type="SMART" id="SM00448">
    <property type="entry name" value="REC"/>
    <property type="match status" value="1"/>
</dbReference>
<feature type="modified residue" description="4-aspartylphosphate" evidence="2">
    <location>
        <position position="52"/>
    </location>
</feature>
<proteinExistence type="predicted"/>
<organism evidence="4 5">
    <name type="scientific">Halospina denitrificans</name>
    <dbReference type="NCBI Taxonomy" id="332522"/>
    <lineage>
        <taxon>Bacteria</taxon>
        <taxon>Pseudomonadati</taxon>
        <taxon>Pseudomonadota</taxon>
        <taxon>Gammaproteobacteria</taxon>
        <taxon>Halospina</taxon>
    </lineage>
</organism>
<dbReference type="Gene3D" id="3.40.50.2300">
    <property type="match status" value="1"/>
</dbReference>
<feature type="domain" description="Response regulatory" evidence="3">
    <location>
        <begin position="3"/>
        <end position="119"/>
    </location>
</feature>
<dbReference type="EMBL" id="SOAX01000003">
    <property type="protein sequence ID" value="TDT41439.1"/>
    <property type="molecule type" value="Genomic_DNA"/>
</dbReference>
<dbReference type="OrthoDB" id="9800897at2"/>
<dbReference type="GO" id="GO:0000160">
    <property type="term" value="P:phosphorelay signal transduction system"/>
    <property type="evidence" value="ECO:0007669"/>
    <property type="project" value="InterPro"/>
</dbReference>
<reference evidence="4 5" key="1">
    <citation type="submission" date="2019-03" db="EMBL/GenBank/DDBJ databases">
        <title>Genomic Encyclopedia of Type Strains, Phase IV (KMG-IV): sequencing the most valuable type-strain genomes for metagenomic binning, comparative biology and taxonomic classification.</title>
        <authorList>
            <person name="Goeker M."/>
        </authorList>
    </citation>
    <scope>NUCLEOTIDE SEQUENCE [LARGE SCALE GENOMIC DNA]</scope>
    <source>
        <strain evidence="4 5">DSM 15505</strain>
    </source>
</reference>
<comment type="caution">
    <text evidence="4">The sequence shown here is derived from an EMBL/GenBank/DDBJ whole genome shotgun (WGS) entry which is preliminary data.</text>
</comment>
<dbReference type="PROSITE" id="PS50110">
    <property type="entry name" value="RESPONSE_REGULATORY"/>
    <property type="match status" value="1"/>
</dbReference>
<dbReference type="InterPro" id="IPR050595">
    <property type="entry name" value="Bact_response_regulator"/>
</dbReference>
<evidence type="ECO:0000313" key="5">
    <source>
        <dbReference type="Proteomes" id="UP000295830"/>
    </source>
</evidence>
<protein>
    <submittedName>
        <fullName evidence="4">Twitching motility two-component system response regulator PilH</fullName>
    </submittedName>
</protein>
<gene>
    <name evidence="4" type="ORF">DES49_1523</name>
</gene>
<evidence type="ECO:0000313" key="4">
    <source>
        <dbReference type="EMBL" id="TDT41439.1"/>
    </source>
</evidence>
<accession>A0A4R7JWN4</accession>
<keyword evidence="5" id="KW-1185">Reference proteome</keyword>